<sequence length="365" mass="40152">MGEGRVSERPDDIFQEDLDPARARRGWGARLGGLFRRKATADIPPAAPPPAGGGRRWPRLVGWGLGGLVVLFVLYMAVGAFIVHAVDDDPDFAAAAPVPNGGQATGSQAVEIAAALIERETGGAHRWTANDPFFLPGWLLDNMPNYQQGIIYALSRFTAEMGDQIGRSRGSSQMDPDLDRATGLLRYPGTIWLFDLSTSWAPTASSESQYRAAARALRSYNQRVAAGTAPFERRADNLLQTIDRFAADLGSQSSVIADHIEQSRGWLIDTRADDIFYSTKGRLYAYFLVLRALGRDFEGVIAQSGATKIWDEMVENLREAAELRPLVVMNGRADAMFQPNHLAVQGFFLLRARTQMRELANVLRN</sequence>
<keyword evidence="1" id="KW-0812">Transmembrane</keyword>
<protein>
    <recommendedName>
        <fullName evidence="4">DUF2333 domain-containing protein</fullName>
    </recommendedName>
</protein>
<name>A0A211ZL64_9PROT</name>
<dbReference type="Pfam" id="PF10095">
    <property type="entry name" value="DUF2333"/>
    <property type="match status" value="2"/>
</dbReference>
<gene>
    <name evidence="2" type="ORF">BWR60_16470</name>
</gene>
<dbReference type="OrthoDB" id="7594726at2"/>
<evidence type="ECO:0000313" key="3">
    <source>
        <dbReference type="Proteomes" id="UP000196655"/>
    </source>
</evidence>
<comment type="caution">
    <text evidence="2">The sequence shown here is derived from an EMBL/GenBank/DDBJ whole genome shotgun (WGS) entry which is preliminary data.</text>
</comment>
<evidence type="ECO:0000313" key="2">
    <source>
        <dbReference type="EMBL" id="OWJ66018.1"/>
    </source>
</evidence>
<accession>A0A211ZL64</accession>
<dbReference type="Proteomes" id="UP000196655">
    <property type="component" value="Unassembled WGS sequence"/>
</dbReference>
<organism evidence="2 3">
    <name type="scientific">Inquilinus limosus</name>
    <dbReference type="NCBI Taxonomy" id="171674"/>
    <lineage>
        <taxon>Bacteria</taxon>
        <taxon>Pseudomonadati</taxon>
        <taxon>Pseudomonadota</taxon>
        <taxon>Alphaproteobacteria</taxon>
        <taxon>Rhodospirillales</taxon>
        <taxon>Rhodospirillaceae</taxon>
        <taxon>Inquilinus</taxon>
    </lineage>
</organism>
<dbReference type="EMBL" id="NHON01000029">
    <property type="protein sequence ID" value="OWJ66018.1"/>
    <property type="molecule type" value="Genomic_DNA"/>
</dbReference>
<evidence type="ECO:0000256" key="1">
    <source>
        <dbReference type="SAM" id="Phobius"/>
    </source>
</evidence>
<evidence type="ECO:0008006" key="4">
    <source>
        <dbReference type="Google" id="ProtNLM"/>
    </source>
</evidence>
<keyword evidence="3" id="KW-1185">Reference proteome</keyword>
<reference evidence="3" key="1">
    <citation type="submission" date="2017-05" db="EMBL/GenBank/DDBJ databases">
        <authorList>
            <person name="Macchi M."/>
            <person name="Festa S."/>
            <person name="Coppotelli B.M."/>
            <person name="Morelli I.S."/>
        </authorList>
    </citation>
    <scope>NUCLEOTIDE SEQUENCE [LARGE SCALE GENOMIC DNA]</scope>
    <source>
        <strain evidence="3">I</strain>
    </source>
</reference>
<keyword evidence="1" id="KW-0472">Membrane</keyword>
<dbReference type="STRING" id="1122125.GCA_000423185_05278"/>
<feature type="transmembrane region" description="Helical" evidence="1">
    <location>
        <begin position="60"/>
        <end position="83"/>
    </location>
</feature>
<proteinExistence type="predicted"/>
<dbReference type="AlphaFoldDB" id="A0A211ZL64"/>
<dbReference type="InterPro" id="IPR016936">
    <property type="entry name" value="UCP029693"/>
</dbReference>
<keyword evidence="1" id="KW-1133">Transmembrane helix</keyword>